<dbReference type="EMBL" id="CAFBOZ010000119">
    <property type="protein sequence ID" value="CAB5005152.1"/>
    <property type="molecule type" value="Genomic_DNA"/>
</dbReference>
<dbReference type="GO" id="GO:0016787">
    <property type="term" value="F:hydrolase activity"/>
    <property type="evidence" value="ECO:0007669"/>
    <property type="project" value="UniProtKB-KW"/>
</dbReference>
<keyword evidence="1" id="KW-0378">Hydrolase</keyword>
<dbReference type="Pfam" id="PF04203">
    <property type="entry name" value="Sortase"/>
    <property type="match status" value="1"/>
</dbReference>
<dbReference type="InterPro" id="IPR023365">
    <property type="entry name" value="Sortase_dom-sf"/>
</dbReference>
<evidence type="ECO:0000256" key="3">
    <source>
        <dbReference type="SAM" id="Phobius"/>
    </source>
</evidence>
<feature type="transmembrane region" description="Helical" evidence="3">
    <location>
        <begin position="251"/>
        <end position="272"/>
    </location>
</feature>
<evidence type="ECO:0000313" key="4">
    <source>
        <dbReference type="EMBL" id="CAB4926853.1"/>
    </source>
</evidence>
<keyword evidence="3" id="KW-1133">Transmembrane helix</keyword>
<evidence type="ECO:0000256" key="1">
    <source>
        <dbReference type="ARBA" id="ARBA00022801"/>
    </source>
</evidence>
<feature type="region of interest" description="Disordered" evidence="2">
    <location>
        <begin position="1"/>
        <end position="22"/>
    </location>
</feature>
<dbReference type="SUPFAM" id="SSF63817">
    <property type="entry name" value="Sortase"/>
    <property type="match status" value="1"/>
</dbReference>
<dbReference type="InterPro" id="IPR005754">
    <property type="entry name" value="Sortase"/>
</dbReference>
<keyword evidence="3" id="KW-0472">Membrane</keyword>
<dbReference type="EMBL" id="CAFBNF010000001">
    <property type="protein sequence ID" value="CAB4926853.1"/>
    <property type="molecule type" value="Genomic_DNA"/>
</dbReference>
<name>A0A6J7PRG3_9ZZZZ</name>
<organism evidence="5">
    <name type="scientific">freshwater metagenome</name>
    <dbReference type="NCBI Taxonomy" id="449393"/>
    <lineage>
        <taxon>unclassified sequences</taxon>
        <taxon>metagenomes</taxon>
        <taxon>ecological metagenomes</taxon>
    </lineage>
</organism>
<dbReference type="Gene3D" id="2.40.260.10">
    <property type="entry name" value="Sortase"/>
    <property type="match status" value="1"/>
</dbReference>
<gene>
    <name evidence="4" type="ORF">UFOPK3773_00012</name>
    <name evidence="5" type="ORF">UFOPK3992_00935</name>
</gene>
<evidence type="ECO:0000256" key="2">
    <source>
        <dbReference type="SAM" id="MobiDB-lite"/>
    </source>
</evidence>
<feature type="transmembrane region" description="Helical" evidence="3">
    <location>
        <begin position="278"/>
        <end position="300"/>
    </location>
</feature>
<evidence type="ECO:0000313" key="5">
    <source>
        <dbReference type="EMBL" id="CAB5005152.1"/>
    </source>
</evidence>
<proteinExistence type="predicted"/>
<sequence>MAPDRTTDPFSPEAATARSVPSQGSKGARLRLIAMGLTIVACLCVGFLLTISVVGQLRQSRDQKVAFDDFRYDLANGTAPVAQVSLEGVQAPLGATMGVMSIPSIGLRQVVFNGTTAGVMVSGPGLRRDSYLPGQAGTSIIYGRRAAFGGPFGSIDTLAPGAAIVVTTGQGDAGYVVVAVRRAGDPIPPPAKIGRLTLITADGSPYAPSGLLIVDADLDTEPQPADPPLPRAAMEAAELPLAGDNSAWIGVLLWAQAALVVAVLVTLAWVRWNRWEAWVIGVPIMLAVGIALSAHVALLMPNLM</sequence>
<protein>
    <submittedName>
        <fullName evidence="5">Unannotated protein</fullName>
    </submittedName>
</protein>
<dbReference type="AlphaFoldDB" id="A0A6J7PRG3"/>
<keyword evidence="3" id="KW-0812">Transmembrane</keyword>
<reference evidence="5" key="1">
    <citation type="submission" date="2020-05" db="EMBL/GenBank/DDBJ databases">
        <authorList>
            <person name="Chiriac C."/>
            <person name="Salcher M."/>
            <person name="Ghai R."/>
            <person name="Kavagutti S V."/>
        </authorList>
    </citation>
    <scope>NUCLEOTIDE SEQUENCE</scope>
</reference>
<feature type="transmembrane region" description="Helical" evidence="3">
    <location>
        <begin position="32"/>
        <end position="54"/>
    </location>
</feature>
<accession>A0A6J7PRG3</accession>